<dbReference type="SUPFAM" id="SSF53756">
    <property type="entry name" value="UDP-Glycosyltransferase/glycogen phosphorylase"/>
    <property type="match status" value="1"/>
</dbReference>
<dbReference type="AlphaFoldDB" id="A0A087RZ91"/>
<dbReference type="Proteomes" id="UP000029387">
    <property type="component" value="Unassembled WGS sequence"/>
</dbReference>
<dbReference type="EMBL" id="JOSZ01000014">
    <property type="protein sequence ID" value="KFM18795.1"/>
    <property type="molecule type" value="Genomic_DNA"/>
</dbReference>
<evidence type="ECO:0000313" key="3">
    <source>
        <dbReference type="Proteomes" id="UP000029387"/>
    </source>
</evidence>
<sequence>MKILHTGNMANLGYFITKQLRERSLNVELLMEKSPKKLSDPLTFDTSLNGKYPNWIHFFDKSKFLWFIRILKQMRSKDIELIHAYVEFPIFALFSNKPYVAYAQGSDLRELAFSNSVKGILLRLAYKKAKLVITAQPDHIPFIKNLKIPNWIFLPVPWNDEIIMENQTCQKNKQKFTIFHPSDLNWSLKGNDIFIKGFAKFVKKFPNSILIIIERGKDSSNTKKLIHELKIEDHIQFIKGPLLKDELFSYYGSCDVVVDQFIVGSLGTIALEAMLHEKPVITFIHKTLYQNAYSEMPPVQIASNSDEILCRLESLINEKNRLSVGKKSREWVQTFHSSNLIIKNLIMIYDSILKKKSIDEIKSKIDL</sequence>
<gene>
    <name evidence="2" type="primary">mshA</name>
    <name evidence="2" type="ORF">AAA799P11_01004</name>
</gene>
<comment type="caution">
    <text evidence="2">The sequence shown here is derived from an EMBL/GenBank/DDBJ whole genome shotgun (WGS) entry which is preliminary data.</text>
</comment>
<dbReference type="EC" id="2.4.1.11" evidence="2"/>
<dbReference type="GO" id="GO:0004373">
    <property type="term" value="F:alpha-1,4-glucan glucosyltransferase (UDP-glucose donor) activity"/>
    <property type="evidence" value="ECO:0007669"/>
    <property type="project" value="UniProtKB-EC"/>
</dbReference>
<accession>A0A087RZ91</accession>
<feature type="domain" description="Glycosyl transferase family 1" evidence="1">
    <location>
        <begin position="170"/>
        <end position="283"/>
    </location>
</feature>
<dbReference type="InterPro" id="IPR001296">
    <property type="entry name" value="Glyco_trans_1"/>
</dbReference>
<name>A0A087RZ91_9ARCH</name>
<reference evidence="2 3" key="1">
    <citation type="submission" date="2014-06" db="EMBL/GenBank/DDBJ databases">
        <authorList>
            <person name="Ngugi D.K."/>
            <person name="Blom J."/>
            <person name="Alam I."/>
            <person name="Rashid M."/>
            <person name="Baalawi W."/>
            <person name="Zhang G."/>
            <person name="Hikmawan T."/>
            <person name="Guan Y."/>
            <person name="Antunes A."/>
            <person name="Siam R."/>
            <person name="El-Dorry H."/>
            <person name="Bajic V."/>
            <person name="Stingl U."/>
        </authorList>
    </citation>
    <scope>NUCLEOTIDE SEQUENCE [LARGE SCALE GENOMIC DNA]</scope>
    <source>
        <strain evidence="2">SCGC AAA799-P11</strain>
    </source>
</reference>
<evidence type="ECO:0000313" key="2">
    <source>
        <dbReference type="EMBL" id="KFM18795.1"/>
    </source>
</evidence>
<keyword evidence="2" id="KW-0808">Transferase</keyword>
<keyword evidence="2" id="KW-0328">Glycosyltransferase</keyword>
<dbReference type="Gene3D" id="3.40.50.2000">
    <property type="entry name" value="Glycogen Phosphorylase B"/>
    <property type="match status" value="2"/>
</dbReference>
<dbReference type="PANTHER" id="PTHR12526">
    <property type="entry name" value="GLYCOSYLTRANSFERASE"/>
    <property type="match status" value="1"/>
</dbReference>
<keyword evidence="3" id="KW-1185">Reference proteome</keyword>
<organism evidence="2 3">
    <name type="scientific">Marine Group I thaumarchaeote SCGC AAA799-P11</name>
    <dbReference type="NCBI Taxonomy" id="1502295"/>
    <lineage>
        <taxon>Archaea</taxon>
        <taxon>Nitrososphaerota</taxon>
        <taxon>Marine Group I</taxon>
    </lineage>
</organism>
<protein>
    <submittedName>
        <fullName evidence="2">D-inositol 3-phosphate glycosyltransferase protein</fullName>
        <ecNumber evidence="2">2.4.1.11</ecNumber>
    </submittedName>
</protein>
<proteinExistence type="predicted"/>
<dbReference type="PANTHER" id="PTHR12526:SF625">
    <property type="entry name" value="PHOSPHATIDYLINOSITOL GLYCAN-CLASS A"/>
    <property type="match status" value="1"/>
</dbReference>
<evidence type="ECO:0000259" key="1">
    <source>
        <dbReference type="Pfam" id="PF00534"/>
    </source>
</evidence>
<dbReference type="Pfam" id="PF00534">
    <property type="entry name" value="Glycos_transf_1"/>
    <property type="match status" value="1"/>
</dbReference>